<feature type="region of interest" description="Disordered" evidence="1">
    <location>
        <begin position="357"/>
        <end position="413"/>
    </location>
</feature>
<protein>
    <recommendedName>
        <fullName evidence="2">Myb/SANT-like domain-containing protein</fullName>
    </recommendedName>
</protein>
<dbReference type="AlphaFoldDB" id="A0AAW2JN61"/>
<sequence length="413" mass="47000">MSLNNEEGTSKPRRCRGKTDKALTRQTWTLREEETLVNALRTIVTTGWKCENGFRCGYLSQLETIMCKQFPNSDLHAEPHINSKIHVWKKYYSSLIVMMGKSGFGWDDSRSMVTVSDDTIWEEYCKLDPTARTMRYKSWPFFPAWCEIFGKDRASGEQAEDINEIVNKTDTPENKDHYDFYVPMAEWCPESGFTGNDIDHSPNTQGHVDPTVNSTTGNEKSTSITKKRKMMVGASDDGLVVAVNTFCETANTRLGELAKKLFVDYEEVEKRSGVYEAVGNVLGIDLTEQLLISDRLVENPKKMDLFFSLPDDARARMVRLMLDGLATKLMLTNRRSDRLPRRRQGWCAEEAEWRANGEEADSDAQRRRGQRAEEEAEAKVVHRGGDGSRGGGRSARGRRAAWRLEGPAAKRRW</sequence>
<evidence type="ECO:0000256" key="1">
    <source>
        <dbReference type="SAM" id="MobiDB-lite"/>
    </source>
</evidence>
<dbReference type="PANTHER" id="PTHR46250">
    <property type="entry name" value="MYB/SANT-LIKE DNA-BINDING DOMAIN PROTEIN-RELATED"/>
    <property type="match status" value="1"/>
</dbReference>
<feature type="domain" description="Myb/SANT-like" evidence="2">
    <location>
        <begin position="27"/>
        <end position="124"/>
    </location>
</feature>
<gene>
    <name evidence="3" type="ORF">Sradi_6660700</name>
</gene>
<dbReference type="Pfam" id="PF12776">
    <property type="entry name" value="Myb_DNA-bind_3"/>
    <property type="match status" value="1"/>
</dbReference>
<feature type="region of interest" description="Disordered" evidence="1">
    <location>
        <begin position="199"/>
        <end position="221"/>
    </location>
</feature>
<feature type="compositionally biased region" description="Polar residues" evidence="1">
    <location>
        <begin position="201"/>
        <end position="221"/>
    </location>
</feature>
<dbReference type="EMBL" id="JACGWJ010000032">
    <property type="protein sequence ID" value="KAL0296086.1"/>
    <property type="molecule type" value="Genomic_DNA"/>
</dbReference>
<comment type="caution">
    <text evidence="3">The sequence shown here is derived from an EMBL/GenBank/DDBJ whole genome shotgun (WGS) entry which is preliminary data.</text>
</comment>
<evidence type="ECO:0000313" key="3">
    <source>
        <dbReference type="EMBL" id="KAL0296086.1"/>
    </source>
</evidence>
<name>A0AAW2JN61_SESRA</name>
<feature type="compositionally biased region" description="Basic and acidic residues" evidence="1">
    <location>
        <begin position="357"/>
        <end position="386"/>
    </location>
</feature>
<evidence type="ECO:0000259" key="2">
    <source>
        <dbReference type="Pfam" id="PF12776"/>
    </source>
</evidence>
<proteinExistence type="predicted"/>
<dbReference type="InterPro" id="IPR024752">
    <property type="entry name" value="Myb/SANT-like_dom"/>
</dbReference>
<accession>A0AAW2JN61</accession>
<feature type="region of interest" description="Disordered" evidence="1">
    <location>
        <begin position="1"/>
        <end position="20"/>
    </location>
</feature>
<reference evidence="3" key="2">
    <citation type="journal article" date="2024" name="Plant">
        <title>Genomic evolution and insights into agronomic trait innovations of Sesamum species.</title>
        <authorList>
            <person name="Miao H."/>
            <person name="Wang L."/>
            <person name="Qu L."/>
            <person name="Liu H."/>
            <person name="Sun Y."/>
            <person name="Le M."/>
            <person name="Wang Q."/>
            <person name="Wei S."/>
            <person name="Zheng Y."/>
            <person name="Lin W."/>
            <person name="Duan Y."/>
            <person name="Cao H."/>
            <person name="Xiong S."/>
            <person name="Wang X."/>
            <person name="Wei L."/>
            <person name="Li C."/>
            <person name="Ma Q."/>
            <person name="Ju M."/>
            <person name="Zhao R."/>
            <person name="Li G."/>
            <person name="Mu C."/>
            <person name="Tian Q."/>
            <person name="Mei H."/>
            <person name="Zhang T."/>
            <person name="Gao T."/>
            <person name="Zhang H."/>
        </authorList>
    </citation>
    <scope>NUCLEOTIDE SEQUENCE</scope>
    <source>
        <strain evidence="3">G02</strain>
    </source>
</reference>
<reference evidence="3" key="1">
    <citation type="submission" date="2020-06" db="EMBL/GenBank/DDBJ databases">
        <authorList>
            <person name="Li T."/>
            <person name="Hu X."/>
            <person name="Zhang T."/>
            <person name="Song X."/>
            <person name="Zhang H."/>
            <person name="Dai N."/>
            <person name="Sheng W."/>
            <person name="Hou X."/>
            <person name="Wei L."/>
        </authorList>
    </citation>
    <scope>NUCLEOTIDE SEQUENCE</scope>
    <source>
        <strain evidence="3">G02</strain>
        <tissue evidence="3">Leaf</tissue>
    </source>
</reference>
<organism evidence="3">
    <name type="scientific">Sesamum radiatum</name>
    <name type="common">Black benniseed</name>
    <dbReference type="NCBI Taxonomy" id="300843"/>
    <lineage>
        <taxon>Eukaryota</taxon>
        <taxon>Viridiplantae</taxon>
        <taxon>Streptophyta</taxon>
        <taxon>Embryophyta</taxon>
        <taxon>Tracheophyta</taxon>
        <taxon>Spermatophyta</taxon>
        <taxon>Magnoliopsida</taxon>
        <taxon>eudicotyledons</taxon>
        <taxon>Gunneridae</taxon>
        <taxon>Pentapetalae</taxon>
        <taxon>asterids</taxon>
        <taxon>lamiids</taxon>
        <taxon>Lamiales</taxon>
        <taxon>Pedaliaceae</taxon>
        <taxon>Sesamum</taxon>
    </lineage>
</organism>